<proteinExistence type="predicted"/>
<evidence type="ECO:0000256" key="5">
    <source>
        <dbReference type="SAM" id="Coils"/>
    </source>
</evidence>
<name>A0ABW2PVP5_9BACL</name>
<evidence type="ECO:0000256" key="3">
    <source>
        <dbReference type="ARBA" id="ARBA00022989"/>
    </source>
</evidence>
<feature type="transmembrane region" description="Helical" evidence="6">
    <location>
        <begin position="41"/>
        <end position="62"/>
    </location>
</feature>
<dbReference type="EMBL" id="JBHTCO010000011">
    <property type="protein sequence ID" value="MFC7393219.1"/>
    <property type="molecule type" value="Genomic_DNA"/>
</dbReference>
<dbReference type="Proteomes" id="UP001596505">
    <property type="component" value="Unassembled WGS sequence"/>
</dbReference>
<organism evidence="8 9">
    <name type="scientific">Scopulibacillus cellulosilyticus</name>
    <dbReference type="NCBI Taxonomy" id="2665665"/>
    <lineage>
        <taxon>Bacteria</taxon>
        <taxon>Bacillati</taxon>
        <taxon>Bacillota</taxon>
        <taxon>Bacilli</taxon>
        <taxon>Bacillales</taxon>
        <taxon>Sporolactobacillaceae</taxon>
        <taxon>Scopulibacillus</taxon>
    </lineage>
</organism>
<feature type="coiled-coil region" evidence="5">
    <location>
        <begin position="64"/>
        <end position="98"/>
    </location>
</feature>
<keyword evidence="5" id="KW-0175">Coiled coil</keyword>
<feature type="domain" description="Lipopolysaccharide assembly protein A" evidence="7">
    <location>
        <begin position="24"/>
        <end position="82"/>
    </location>
</feature>
<dbReference type="InterPro" id="IPR010445">
    <property type="entry name" value="LapA_dom"/>
</dbReference>
<protein>
    <submittedName>
        <fullName evidence="8">Lipopolysaccharide assembly LapA domain-containing protein</fullName>
    </submittedName>
</protein>
<accession>A0ABW2PVP5</accession>
<evidence type="ECO:0000256" key="6">
    <source>
        <dbReference type="SAM" id="Phobius"/>
    </source>
</evidence>
<dbReference type="Pfam" id="PF06305">
    <property type="entry name" value="LapA_dom"/>
    <property type="match status" value="1"/>
</dbReference>
<keyword evidence="4 6" id="KW-0472">Membrane</keyword>
<evidence type="ECO:0000256" key="4">
    <source>
        <dbReference type="ARBA" id="ARBA00023136"/>
    </source>
</evidence>
<keyword evidence="2 6" id="KW-0812">Transmembrane</keyword>
<keyword evidence="9" id="KW-1185">Reference proteome</keyword>
<gene>
    <name evidence="8" type="ORF">ACFQRG_09605</name>
</gene>
<keyword evidence="1" id="KW-1003">Cell membrane</keyword>
<reference evidence="9" key="1">
    <citation type="journal article" date="2019" name="Int. J. Syst. Evol. Microbiol.">
        <title>The Global Catalogue of Microorganisms (GCM) 10K type strain sequencing project: providing services to taxonomists for standard genome sequencing and annotation.</title>
        <authorList>
            <consortium name="The Broad Institute Genomics Platform"/>
            <consortium name="The Broad Institute Genome Sequencing Center for Infectious Disease"/>
            <person name="Wu L."/>
            <person name="Ma J."/>
        </authorList>
    </citation>
    <scope>NUCLEOTIDE SEQUENCE [LARGE SCALE GENOMIC DNA]</scope>
    <source>
        <strain evidence="9">CGMCC 1.16305</strain>
    </source>
</reference>
<sequence length="108" mass="11984">MKAHAGIILALIFVLIIAIFSVVNVDSVTVNFLFAKAEWPLILVIIVSVLMGALIVGSIGYVRIFKLQRELNKANSELEKYRGEGAALRRQLVGEEDENLDEKQPPHV</sequence>
<evidence type="ECO:0000313" key="9">
    <source>
        <dbReference type="Proteomes" id="UP001596505"/>
    </source>
</evidence>
<evidence type="ECO:0000313" key="8">
    <source>
        <dbReference type="EMBL" id="MFC7393219.1"/>
    </source>
</evidence>
<dbReference type="PANTHER" id="PTHR41335">
    <property type="entry name" value="MEMBRANE PROTEIN-RELATED"/>
    <property type="match status" value="1"/>
</dbReference>
<dbReference type="PANTHER" id="PTHR41335:SF1">
    <property type="entry name" value="MEMBRANE PROTEIN"/>
    <property type="match status" value="1"/>
</dbReference>
<evidence type="ECO:0000256" key="1">
    <source>
        <dbReference type="ARBA" id="ARBA00022475"/>
    </source>
</evidence>
<keyword evidence="3 6" id="KW-1133">Transmembrane helix</keyword>
<dbReference type="RefSeq" id="WP_380965682.1">
    <property type="nucleotide sequence ID" value="NZ_JBHTCO010000011.1"/>
</dbReference>
<comment type="caution">
    <text evidence="8">The sequence shown here is derived from an EMBL/GenBank/DDBJ whole genome shotgun (WGS) entry which is preliminary data.</text>
</comment>
<evidence type="ECO:0000256" key="2">
    <source>
        <dbReference type="ARBA" id="ARBA00022692"/>
    </source>
</evidence>
<evidence type="ECO:0000259" key="7">
    <source>
        <dbReference type="Pfam" id="PF06305"/>
    </source>
</evidence>